<evidence type="ECO:0000313" key="2">
    <source>
        <dbReference type="EMBL" id="WIV59618.1"/>
    </source>
</evidence>
<keyword evidence="3" id="KW-1185">Reference proteome</keyword>
<sequence length="370" mass="40778">MTEPAGGRIVVSRTAGRPWILAVVLLVVASGFLWMALAATQESPRVAGWVFGGGFGLLGLNLVRRSVRRPVRDELVLDPAGISRVIGRVVWTVRWDELRAASVVESPRKSEGHQVVLSPARDGFESRHRSLVRIGGGDFLVAGIGLYDREAPRVREVLARHIGATVDRVVEAPVLMRPPSPVRDAVPSWMPPPLEATGSVTIHVNAWNRALLRWGRLCALMVELGLGAAIEFGPRNGIRTACLVVFAVVFAGATWLEIAERQSRSRKFRVTLELSAAGIRWVSRYRRIEVAWPEIAELRTPARLVEFRPASDGFPLDRPDLHPLRQADGWYRFPRALSATAAREFDEHIREVLPGGVAWAPPTPITRGAT</sequence>
<feature type="transmembrane region" description="Helical" evidence="1">
    <location>
        <begin position="214"/>
        <end position="232"/>
    </location>
</feature>
<keyword evidence="1" id="KW-1133">Transmembrane helix</keyword>
<organism evidence="2 3">
    <name type="scientific">Amycolatopsis nalaikhensis</name>
    <dbReference type="NCBI Taxonomy" id="715472"/>
    <lineage>
        <taxon>Bacteria</taxon>
        <taxon>Bacillati</taxon>
        <taxon>Actinomycetota</taxon>
        <taxon>Actinomycetes</taxon>
        <taxon>Pseudonocardiales</taxon>
        <taxon>Pseudonocardiaceae</taxon>
        <taxon>Amycolatopsis</taxon>
    </lineage>
</organism>
<accession>A0ABY8XVD1</accession>
<feature type="transmembrane region" description="Helical" evidence="1">
    <location>
        <begin position="20"/>
        <end position="40"/>
    </location>
</feature>
<proteinExistence type="predicted"/>
<name>A0ABY8XVD1_9PSEU</name>
<dbReference type="Proteomes" id="UP001227101">
    <property type="component" value="Chromosome"/>
</dbReference>
<keyword evidence="1" id="KW-0812">Transmembrane</keyword>
<evidence type="ECO:0000313" key="3">
    <source>
        <dbReference type="Proteomes" id="UP001227101"/>
    </source>
</evidence>
<evidence type="ECO:0008006" key="4">
    <source>
        <dbReference type="Google" id="ProtNLM"/>
    </source>
</evidence>
<protein>
    <recommendedName>
        <fullName evidence="4">DUF2207 domain-containing protein</fullName>
    </recommendedName>
</protein>
<feature type="transmembrane region" description="Helical" evidence="1">
    <location>
        <begin position="238"/>
        <end position="259"/>
    </location>
</feature>
<reference evidence="2 3" key="1">
    <citation type="submission" date="2023-06" db="EMBL/GenBank/DDBJ databases">
        <authorList>
            <person name="Oyuntsetseg B."/>
            <person name="Kim S.B."/>
        </authorList>
    </citation>
    <scope>NUCLEOTIDE SEQUENCE [LARGE SCALE GENOMIC DNA]</scope>
    <source>
        <strain evidence="2 3">2-2</strain>
    </source>
</reference>
<feature type="transmembrane region" description="Helical" evidence="1">
    <location>
        <begin position="46"/>
        <end position="63"/>
    </location>
</feature>
<dbReference type="RefSeq" id="WP_285457167.1">
    <property type="nucleotide sequence ID" value="NZ_CP127173.1"/>
</dbReference>
<keyword evidence="1" id="KW-0472">Membrane</keyword>
<evidence type="ECO:0000256" key="1">
    <source>
        <dbReference type="SAM" id="Phobius"/>
    </source>
</evidence>
<dbReference type="EMBL" id="CP127173">
    <property type="protein sequence ID" value="WIV59618.1"/>
    <property type="molecule type" value="Genomic_DNA"/>
</dbReference>
<gene>
    <name evidence="2" type="ORF">QP939_13880</name>
</gene>